<feature type="transmembrane region" description="Helical" evidence="1">
    <location>
        <begin position="47"/>
        <end position="66"/>
    </location>
</feature>
<evidence type="ECO:0000313" key="2">
    <source>
        <dbReference type="EMBL" id="CQH58927.1"/>
    </source>
</evidence>
<accession>A0A0U5HVD3</accession>
<evidence type="ECO:0000313" key="3">
    <source>
        <dbReference type="Proteomes" id="UP000066737"/>
    </source>
</evidence>
<dbReference type="RefSeq" id="WP_059057268.1">
    <property type="nucleotide sequence ID" value="NZ_CEML01000001.1"/>
</dbReference>
<dbReference type="KEGG" id="hhb:Hhub_2862"/>
<organism evidence="2 3">
    <name type="scientific">Halobacterium hubeiense</name>
    <dbReference type="NCBI Taxonomy" id="1407499"/>
    <lineage>
        <taxon>Archaea</taxon>
        <taxon>Methanobacteriati</taxon>
        <taxon>Methanobacteriota</taxon>
        <taxon>Stenosarchaea group</taxon>
        <taxon>Halobacteria</taxon>
        <taxon>Halobacteriales</taxon>
        <taxon>Halobacteriaceae</taxon>
        <taxon>Halobacterium</taxon>
    </lineage>
</organism>
<keyword evidence="1" id="KW-0472">Membrane</keyword>
<feature type="transmembrane region" description="Helical" evidence="1">
    <location>
        <begin position="110"/>
        <end position="129"/>
    </location>
</feature>
<dbReference type="GeneID" id="26659492"/>
<keyword evidence="3" id="KW-1185">Reference proteome</keyword>
<dbReference type="Proteomes" id="UP000066737">
    <property type="component" value="Chromosome I"/>
</dbReference>
<feature type="transmembrane region" description="Helical" evidence="1">
    <location>
        <begin position="21"/>
        <end position="41"/>
    </location>
</feature>
<reference evidence="3" key="1">
    <citation type="journal article" date="2016" name="Environ. Microbiol.">
        <title>The complete genome of a viable archaeum isolated from 123-million-year-old rock salt.</title>
        <authorList>
            <person name="Jaakkola S.T."/>
            <person name="Pfeiffer F."/>
            <person name="Ravantti J.J."/>
            <person name="Guo Q."/>
            <person name="Liu Y."/>
            <person name="Chen X."/>
            <person name="Ma H."/>
            <person name="Yang C."/>
            <person name="Oksanen H.M."/>
            <person name="Bamford D.H."/>
        </authorList>
    </citation>
    <scope>NUCLEOTIDE SEQUENCE</scope>
    <source>
        <strain evidence="3">JI20-1</strain>
    </source>
</reference>
<dbReference type="OrthoDB" id="253470at2157"/>
<keyword evidence="1" id="KW-0812">Transmembrane</keyword>
<name>A0A0U5HVD3_9EURY</name>
<keyword evidence="1" id="KW-1133">Transmembrane helix</keyword>
<protein>
    <submittedName>
        <fullName evidence="2">Uncharacterized protein</fullName>
    </submittedName>
</protein>
<proteinExistence type="predicted"/>
<dbReference type="EMBL" id="LN831302">
    <property type="protein sequence ID" value="CQH58927.1"/>
    <property type="molecule type" value="Genomic_DNA"/>
</dbReference>
<gene>
    <name evidence="2" type="ORF">HHUB_2862</name>
</gene>
<dbReference type="AlphaFoldDB" id="A0A0U5HVD3"/>
<evidence type="ECO:0000256" key="1">
    <source>
        <dbReference type="SAM" id="Phobius"/>
    </source>
</evidence>
<dbReference type="STRING" id="1407499.HHUB_2862"/>
<sequence length="270" mass="28237">MTRVEWTFTAETSRLLRTLALVAFGAIGGLFVVFAALALFVVAGSLLAGEFAILALLLGFGLLGARRLATHAALAQVESGFFSARELVGPSVAWAVVFAAAVVLDAPVWVVFASMFLAVLVALPVAAALRSEGSVDTEDSRFEVNNREASLAAVERVNRYDLGPVAVLRVRYHDGAGGASDPRIVSVPRGDAGRIRTALESSDAEPPESDRNPTIARTLYAFAVGSFALAAAFLYFAANESGDAVGIGVYVAAFACVFGGLFAWLGYVEG</sequence>
<feature type="transmembrane region" description="Helical" evidence="1">
    <location>
        <begin position="244"/>
        <end position="267"/>
    </location>
</feature>
<feature type="transmembrane region" description="Helical" evidence="1">
    <location>
        <begin position="87"/>
        <end position="104"/>
    </location>
</feature>
<feature type="transmembrane region" description="Helical" evidence="1">
    <location>
        <begin position="219"/>
        <end position="238"/>
    </location>
</feature>